<evidence type="ECO:0000313" key="2">
    <source>
        <dbReference type="Proteomes" id="UP001189429"/>
    </source>
</evidence>
<dbReference type="EMBL" id="CAUYUJ010014925">
    <property type="protein sequence ID" value="CAK0847720.1"/>
    <property type="molecule type" value="Genomic_DNA"/>
</dbReference>
<evidence type="ECO:0008006" key="3">
    <source>
        <dbReference type="Google" id="ProtNLM"/>
    </source>
</evidence>
<evidence type="ECO:0000313" key="1">
    <source>
        <dbReference type="EMBL" id="CAK0847720.1"/>
    </source>
</evidence>
<protein>
    <recommendedName>
        <fullName evidence="3">Phospholipase B-like</fullName>
    </recommendedName>
</protein>
<organism evidence="1 2">
    <name type="scientific">Prorocentrum cordatum</name>
    <dbReference type="NCBI Taxonomy" id="2364126"/>
    <lineage>
        <taxon>Eukaryota</taxon>
        <taxon>Sar</taxon>
        <taxon>Alveolata</taxon>
        <taxon>Dinophyceae</taxon>
        <taxon>Prorocentrales</taxon>
        <taxon>Prorocentraceae</taxon>
        <taxon>Prorocentrum</taxon>
    </lineage>
</organism>
<gene>
    <name evidence="1" type="ORF">PCOR1329_LOCUS40851</name>
</gene>
<comment type="caution">
    <text evidence="1">The sequence shown here is derived from an EMBL/GenBank/DDBJ whole genome shotgun (WGS) entry which is preliminary data.</text>
</comment>
<sequence>MPRGVHTNGPATDRAAIALGAQGVDSCAGRAVAILHRLTLELEAPQRCWMEDFRTYAIHRYGKFPVFQAEFNSVAEHFSYRSLSDTSLAGKAFWMRDGVIKASYVSFWLDVDKRSADADFSLELKRRWDEHLDRYNEEASRVAKDAFHTSNLWVMAEAQKELVSGTLNTLVTSGEGELSPEGFRDTGVMH</sequence>
<accession>A0ABN9TPM4</accession>
<name>A0ABN9TPM4_9DINO</name>
<keyword evidence="2" id="KW-1185">Reference proteome</keyword>
<reference evidence="1" key="1">
    <citation type="submission" date="2023-10" db="EMBL/GenBank/DDBJ databases">
        <authorList>
            <person name="Chen Y."/>
            <person name="Shah S."/>
            <person name="Dougan E. K."/>
            <person name="Thang M."/>
            <person name="Chan C."/>
        </authorList>
    </citation>
    <scope>NUCLEOTIDE SEQUENCE [LARGE SCALE GENOMIC DNA]</scope>
</reference>
<dbReference type="Proteomes" id="UP001189429">
    <property type="component" value="Unassembled WGS sequence"/>
</dbReference>
<proteinExistence type="predicted"/>